<dbReference type="GO" id="GO:0030789">
    <property type="term" value="F:precorrin-3B C17-methyltransferase activity"/>
    <property type="evidence" value="ECO:0007669"/>
    <property type="project" value="UniProtKB-EC"/>
</dbReference>
<evidence type="ECO:0000256" key="2">
    <source>
        <dbReference type="ARBA" id="ARBA00022573"/>
    </source>
</evidence>
<dbReference type="InterPro" id="IPR051810">
    <property type="entry name" value="Precorrin_MeTrfase"/>
</dbReference>
<dbReference type="InterPro" id="IPR014777">
    <property type="entry name" value="4pyrrole_Mease_sub1"/>
</dbReference>
<evidence type="ECO:0000256" key="1">
    <source>
        <dbReference type="ARBA" id="ARBA00004953"/>
    </source>
</evidence>
<dbReference type="EC" id="2.1.1.131" evidence="7"/>
<dbReference type="Gene3D" id="3.40.1010.10">
    <property type="entry name" value="Cobalt-precorrin-4 Transmethylase, Domain 1"/>
    <property type="match status" value="1"/>
</dbReference>
<comment type="pathway">
    <text evidence="1">Cofactor biosynthesis; adenosylcobalamin biosynthesis.</text>
</comment>
<keyword evidence="4 7" id="KW-0808">Transferase</keyword>
<accession>A0A9D2B824</accession>
<reference evidence="7" key="2">
    <citation type="submission" date="2021-04" db="EMBL/GenBank/DDBJ databases">
        <authorList>
            <person name="Gilroy R."/>
        </authorList>
    </citation>
    <scope>NUCLEOTIDE SEQUENCE</scope>
    <source>
        <strain evidence="7">CHK188-5543</strain>
    </source>
</reference>
<proteinExistence type="predicted"/>
<dbReference type="NCBIfam" id="TIGR01466">
    <property type="entry name" value="cobJ_cbiH"/>
    <property type="match status" value="1"/>
</dbReference>
<keyword evidence="3 7" id="KW-0489">Methyltransferase</keyword>
<evidence type="ECO:0000259" key="6">
    <source>
        <dbReference type="Pfam" id="PF00590"/>
    </source>
</evidence>
<evidence type="ECO:0000256" key="5">
    <source>
        <dbReference type="ARBA" id="ARBA00022691"/>
    </source>
</evidence>
<comment type="caution">
    <text evidence="7">The sequence shown here is derived from an EMBL/GenBank/DDBJ whole genome shotgun (WGS) entry which is preliminary data.</text>
</comment>
<evidence type="ECO:0000256" key="4">
    <source>
        <dbReference type="ARBA" id="ARBA00022679"/>
    </source>
</evidence>
<protein>
    <submittedName>
        <fullName evidence="7">Precorrin-3B C(17)-methyltransferase</fullName>
        <ecNumber evidence="7">2.1.1.131</ecNumber>
    </submittedName>
</protein>
<dbReference type="PANTHER" id="PTHR47036">
    <property type="entry name" value="COBALT-FACTOR III C(17)-METHYLTRANSFERASE-RELATED"/>
    <property type="match status" value="1"/>
</dbReference>
<dbReference type="CDD" id="cd11646">
    <property type="entry name" value="Precorrin_3B_C17_MT"/>
    <property type="match status" value="1"/>
</dbReference>
<dbReference type="Gene3D" id="3.30.950.10">
    <property type="entry name" value="Methyltransferase, Cobalt-precorrin-4 Transmethylase, Domain 2"/>
    <property type="match status" value="1"/>
</dbReference>
<dbReference type="AlphaFoldDB" id="A0A9D2B824"/>
<dbReference type="SUPFAM" id="SSF53790">
    <property type="entry name" value="Tetrapyrrole methylase"/>
    <property type="match status" value="1"/>
</dbReference>
<dbReference type="GO" id="GO:0009236">
    <property type="term" value="P:cobalamin biosynthetic process"/>
    <property type="evidence" value="ECO:0007669"/>
    <property type="project" value="UniProtKB-KW"/>
</dbReference>
<name>A0A9D2B824_9FIRM</name>
<dbReference type="InterPro" id="IPR035996">
    <property type="entry name" value="4pyrrol_Methylase_sf"/>
</dbReference>
<evidence type="ECO:0000256" key="3">
    <source>
        <dbReference type="ARBA" id="ARBA00022603"/>
    </source>
</evidence>
<reference evidence="7" key="1">
    <citation type="journal article" date="2021" name="PeerJ">
        <title>Extensive microbial diversity within the chicken gut microbiome revealed by metagenomics and culture.</title>
        <authorList>
            <person name="Gilroy R."/>
            <person name="Ravi A."/>
            <person name="Getino M."/>
            <person name="Pursley I."/>
            <person name="Horton D.L."/>
            <person name="Alikhan N.F."/>
            <person name="Baker D."/>
            <person name="Gharbi K."/>
            <person name="Hall N."/>
            <person name="Watson M."/>
            <person name="Adriaenssens E.M."/>
            <person name="Foster-Nyarko E."/>
            <person name="Jarju S."/>
            <person name="Secka A."/>
            <person name="Antonio M."/>
            <person name="Oren A."/>
            <person name="Chaudhuri R.R."/>
            <person name="La Ragione R."/>
            <person name="Hildebrand F."/>
            <person name="Pallen M.J."/>
        </authorList>
    </citation>
    <scope>NUCLEOTIDE SEQUENCE</scope>
    <source>
        <strain evidence="7">CHK188-5543</strain>
    </source>
</reference>
<dbReference type="GO" id="GO:0032259">
    <property type="term" value="P:methylation"/>
    <property type="evidence" value="ECO:0007669"/>
    <property type="project" value="UniProtKB-KW"/>
</dbReference>
<dbReference type="InterPro" id="IPR000878">
    <property type="entry name" value="4pyrrol_Mease"/>
</dbReference>
<dbReference type="InterPro" id="IPR014776">
    <property type="entry name" value="4pyrrole_Mease_sub2"/>
</dbReference>
<gene>
    <name evidence="7" type="primary">cobJ</name>
    <name evidence="7" type="ORF">H9736_05625</name>
</gene>
<dbReference type="Pfam" id="PF00590">
    <property type="entry name" value="TP_methylase"/>
    <property type="match status" value="1"/>
</dbReference>
<dbReference type="Proteomes" id="UP000886800">
    <property type="component" value="Unassembled WGS sequence"/>
</dbReference>
<organism evidence="7 8">
    <name type="scientific">Candidatus Anaerotruncus excrementipullorum</name>
    <dbReference type="NCBI Taxonomy" id="2838465"/>
    <lineage>
        <taxon>Bacteria</taxon>
        <taxon>Bacillati</taxon>
        <taxon>Bacillota</taxon>
        <taxon>Clostridia</taxon>
        <taxon>Eubacteriales</taxon>
        <taxon>Oscillospiraceae</taxon>
        <taxon>Anaerotruncus</taxon>
    </lineage>
</organism>
<sequence>MKLYVVGLGPGDQGDMTVRALGALAQSELIVGYEGYINLIRERFPGKEFFSTPMRQEVERCRKALEEAAGGKTVSMVCSGDPGIYGMAGLIYQLAMDYPPVAIQVIPGITAACSGAALLGAPLANDFAVISLSDQLTPWETIERRLRSAAAGDFCLALYNPASHSRPDTLRRACEILLETYPPNTPAGVVQNVGRDGESYLVLSLEQLRELPADMLTTVFVGNSTTRTVAGRLVTPRGYRQA</sequence>
<dbReference type="InterPro" id="IPR006363">
    <property type="entry name" value="Cbl_synth_CobJ/CibH_dom"/>
</dbReference>
<keyword evidence="2" id="KW-0169">Cobalamin biosynthesis</keyword>
<dbReference type="PANTHER" id="PTHR47036:SF1">
    <property type="entry name" value="COBALT-FACTOR III C(17)-METHYLTRANSFERASE-RELATED"/>
    <property type="match status" value="1"/>
</dbReference>
<feature type="domain" description="Tetrapyrrole methylase" evidence="6">
    <location>
        <begin position="2"/>
        <end position="208"/>
    </location>
</feature>
<dbReference type="EMBL" id="DXES01000123">
    <property type="protein sequence ID" value="HIX65712.1"/>
    <property type="molecule type" value="Genomic_DNA"/>
</dbReference>
<evidence type="ECO:0000313" key="7">
    <source>
        <dbReference type="EMBL" id="HIX65712.1"/>
    </source>
</evidence>
<keyword evidence="5" id="KW-0949">S-adenosyl-L-methionine</keyword>
<evidence type="ECO:0000313" key="8">
    <source>
        <dbReference type="Proteomes" id="UP000886800"/>
    </source>
</evidence>